<feature type="region of interest" description="Disordered" evidence="1">
    <location>
        <begin position="25"/>
        <end position="50"/>
    </location>
</feature>
<gene>
    <name evidence="2" type="ORF">FQA47_012458</name>
</gene>
<evidence type="ECO:0000313" key="3">
    <source>
        <dbReference type="Proteomes" id="UP000646548"/>
    </source>
</evidence>
<evidence type="ECO:0000256" key="1">
    <source>
        <dbReference type="SAM" id="MobiDB-lite"/>
    </source>
</evidence>
<reference evidence="2" key="1">
    <citation type="journal article" name="BMC Genomics">
        <title>Long-read sequencing and de novo genome assembly of marine medaka (Oryzias melastigma).</title>
        <authorList>
            <person name="Liang P."/>
            <person name="Saqib H.S.A."/>
            <person name="Ni X."/>
            <person name="Shen Y."/>
        </authorList>
    </citation>
    <scope>NUCLEOTIDE SEQUENCE</scope>
    <source>
        <strain evidence="2">Bigg-433</strain>
    </source>
</reference>
<proteinExistence type="predicted"/>
<evidence type="ECO:0000313" key="2">
    <source>
        <dbReference type="EMBL" id="KAF6724827.1"/>
    </source>
</evidence>
<accession>A0A834C868</accession>
<dbReference type="Proteomes" id="UP000646548">
    <property type="component" value="Unassembled WGS sequence"/>
</dbReference>
<dbReference type="AlphaFoldDB" id="A0A834C868"/>
<name>A0A834C868_ORYME</name>
<organism evidence="2 3">
    <name type="scientific">Oryzias melastigma</name>
    <name type="common">Marine medaka</name>
    <dbReference type="NCBI Taxonomy" id="30732"/>
    <lineage>
        <taxon>Eukaryota</taxon>
        <taxon>Metazoa</taxon>
        <taxon>Chordata</taxon>
        <taxon>Craniata</taxon>
        <taxon>Vertebrata</taxon>
        <taxon>Euteleostomi</taxon>
        <taxon>Actinopterygii</taxon>
        <taxon>Neopterygii</taxon>
        <taxon>Teleostei</taxon>
        <taxon>Neoteleostei</taxon>
        <taxon>Acanthomorphata</taxon>
        <taxon>Ovalentaria</taxon>
        <taxon>Atherinomorphae</taxon>
        <taxon>Beloniformes</taxon>
        <taxon>Adrianichthyidae</taxon>
        <taxon>Oryziinae</taxon>
        <taxon>Oryzias</taxon>
    </lineage>
</organism>
<dbReference type="EMBL" id="WKFB01000382">
    <property type="protein sequence ID" value="KAF6724827.1"/>
    <property type="molecule type" value="Genomic_DNA"/>
</dbReference>
<feature type="compositionally biased region" description="Basic and acidic residues" evidence="1">
    <location>
        <begin position="95"/>
        <end position="104"/>
    </location>
</feature>
<comment type="caution">
    <text evidence="2">The sequence shown here is derived from an EMBL/GenBank/DDBJ whole genome shotgun (WGS) entry which is preliminary data.</text>
</comment>
<sequence>MILFSRRHRDDGEHEKLSKKVFQDEHGGNLTAVQDDNGHRENGFEPFCSRTGQRTQSACIERTGCSPLSGSSARTAADAQHQYLEARNSWSSCAPDERTSPGRDVRKRGHAVK</sequence>
<protein>
    <submittedName>
        <fullName evidence="2">Uncharacterized protein</fullName>
    </submittedName>
</protein>
<feature type="region of interest" description="Disordered" evidence="1">
    <location>
        <begin position="88"/>
        <end position="113"/>
    </location>
</feature>